<dbReference type="RefSeq" id="XP_070918671.1">
    <property type="nucleotide sequence ID" value="XM_071062570.1"/>
</dbReference>
<gene>
    <name evidence="1" type="ORF">MFIFM68171_07150</name>
</gene>
<evidence type="ECO:0000313" key="1">
    <source>
        <dbReference type="EMBL" id="GAB1316940.1"/>
    </source>
</evidence>
<dbReference type="GeneID" id="98177893"/>
<organism evidence="1 2">
    <name type="scientific">Madurella fahalii</name>
    <dbReference type="NCBI Taxonomy" id="1157608"/>
    <lineage>
        <taxon>Eukaryota</taxon>
        <taxon>Fungi</taxon>
        <taxon>Dikarya</taxon>
        <taxon>Ascomycota</taxon>
        <taxon>Pezizomycotina</taxon>
        <taxon>Sordariomycetes</taxon>
        <taxon>Sordariomycetidae</taxon>
        <taxon>Sordariales</taxon>
        <taxon>Sordariales incertae sedis</taxon>
        <taxon>Madurella</taxon>
    </lineage>
</organism>
<accession>A0ABQ0GGP7</accession>
<comment type="caution">
    <text evidence="1">The sequence shown here is derived from an EMBL/GenBank/DDBJ whole genome shotgun (WGS) entry which is preliminary data.</text>
</comment>
<sequence length="179" mass="20176">MVLNATDTLVLRIERLGPTHAEITYTRYQSPTYNQTLCISLEIAKGSKGETVLNVVTSRNGDDPLNITWNLRREEYATATPTFCGDSAWWFATDTFDLDPRATDNSRAAPSRFTPLLIGRHGLKTTNEKWFPADFLLGGVARVWDMVRNHGQGDEVVCKVRGFIETGMTLLYPPHRWGN</sequence>
<dbReference type="EMBL" id="BAAFSV010000004">
    <property type="protein sequence ID" value="GAB1316940.1"/>
    <property type="molecule type" value="Genomic_DNA"/>
</dbReference>
<protein>
    <submittedName>
        <fullName evidence="1">Uncharacterized protein</fullName>
    </submittedName>
</protein>
<keyword evidence="2" id="KW-1185">Reference proteome</keyword>
<proteinExistence type="predicted"/>
<name>A0ABQ0GGP7_9PEZI</name>
<dbReference type="Proteomes" id="UP001628179">
    <property type="component" value="Unassembled WGS sequence"/>
</dbReference>
<reference evidence="1 2" key="1">
    <citation type="submission" date="2024-09" db="EMBL/GenBank/DDBJ databases">
        <title>Itraconazole resistance in Madurella fahalii resulting from another homologue of gene encoding cytochrome P450 14-alpha sterol demethylase (CYP51).</title>
        <authorList>
            <person name="Yoshioka I."/>
            <person name="Fahal A.H."/>
            <person name="Kaneko S."/>
            <person name="Yaguchi T."/>
        </authorList>
    </citation>
    <scope>NUCLEOTIDE SEQUENCE [LARGE SCALE GENOMIC DNA]</scope>
    <source>
        <strain evidence="1 2">IFM 68171</strain>
    </source>
</reference>
<evidence type="ECO:0000313" key="2">
    <source>
        <dbReference type="Proteomes" id="UP001628179"/>
    </source>
</evidence>